<dbReference type="OrthoDB" id="5358398at2759"/>
<dbReference type="HOGENOM" id="CLU_063954_1_0_1"/>
<dbReference type="Pfam" id="PF17648">
    <property type="entry name" value="Luciferase"/>
    <property type="match status" value="1"/>
</dbReference>
<protein>
    <recommendedName>
        <fullName evidence="2">Luciferase domain-containing protein</fullName>
    </recommendedName>
</protein>
<evidence type="ECO:0000256" key="1">
    <source>
        <dbReference type="SAM" id="Phobius"/>
    </source>
</evidence>
<dbReference type="STRING" id="1182541.W9ZKG8"/>
<dbReference type="PANTHER" id="PTHR38695">
    <property type="entry name" value="AMINO ACID PERMEASE_ SLC12A DOMAIN-CONTAINING PROTEIN"/>
    <property type="match status" value="1"/>
</dbReference>
<keyword evidence="1" id="KW-0472">Membrane</keyword>
<dbReference type="PANTHER" id="PTHR38695:SF1">
    <property type="entry name" value="AMINO ACID PERMEASE_ SLC12A DOMAIN-CONTAINING PROTEIN"/>
    <property type="match status" value="1"/>
</dbReference>
<comment type="caution">
    <text evidence="3">The sequence shown here is derived from an EMBL/GenBank/DDBJ whole genome shotgun (WGS) entry which is preliminary data.</text>
</comment>
<feature type="transmembrane region" description="Helical" evidence="1">
    <location>
        <begin position="20"/>
        <end position="43"/>
    </location>
</feature>
<sequence>MDLYTLPNATEPPQPTASPISIPSILSATTLTVFLISLVYWCVQDFRLYISLGPGGPPYNIWGWLLTSFIVRPFTLAADETTWTGDYPDTGCHKEIEALPERARGRPVVLGIAPQRQLTQLAEPDMNKRVLSLLSSAVQNNPKLLQQRLSEFEKHHIALFVHPSLFSKPANLPETAIRSRGELGHIHDETSLHLYFSPADAKVIIEKGWAERHRCARTQPWWFGCKKFMFKIGDTFLLLYAPRDEAEFGVLKTLIRASARFMTGQEDIAEP</sequence>
<keyword evidence="4" id="KW-1185">Reference proteome</keyword>
<evidence type="ECO:0000313" key="4">
    <source>
        <dbReference type="Proteomes" id="UP000019484"/>
    </source>
</evidence>
<name>W9ZKG8_9EURO</name>
<dbReference type="eggNOG" id="ENOG502SPCX">
    <property type="taxonomic scope" value="Eukaryota"/>
</dbReference>
<dbReference type="RefSeq" id="XP_007719228.1">
    <property type="nucleotide sequence ID" value="XM_007721038.1"/>
</dbReference>
<keyword evidence="1" id="KW-1133">Transmembrane helix</keyword>
<proteinExistence type="predicted"/>
<organism evidence="3 4">
    <name type="scientific">Capronia coronata CBS 617.96</name>
    <dbReference type="NCBI Taxonomy" id="1182541"/>
    <lineage>
        <taxon>Eukaryota</taxon>
        <taxon>Fungi</taxon>
        <taxon>Dikarya</taxon>
        <taxon>Ascomycota</taxon>
        <taxon>Pezizomycotina</taxon>
        <taxon>Eurotiomycetes</taxon>
        <taxon>Chaetothyriomycetidae</taxon>
        <taxon>Chaetothyriales</taxon>
        <taxon>Herpotrichiellaceae</taxon>
        <taxon>Capronia</taxon>
    </lineage>
</organism>
<feature type="domain" description="Luciferase" evidence="2">
    <location>
        <begin position="180"/>
        <end position="258"/>
    </location>
</feature>
<accession>W9ZKG8</accession>
<gene>
    <name evidence="3" type="ORF">A1O1_00117</name>
</gene>
<dbReference type="InterPro" id="IPR048273">
    <property type="entry name" value="Luciferase"/>
</dbReference>
<dbReference type="GeneID" id="19155027"/>
<dbReference type="AlphaFoldDB" id="W9ZKG8"/>
<dbReference type="InterPro" id="IPR040841">
    <property type="entry name" value="Luciferase_dom"/>
</dbReference>
<dbReference type="Proteomes" id="UP000019484">
    <property type="component" value="Unassembled WGS sequence"/>
</dbReference>
<evidence type="ECO:0000259" key="2">
    <source>
        <dbReference type="Pfam" id="PF17648"/>
    </source>
</evidence>
<keyword evidence="1" id="KW-0812">Transmembrane</keyword>
<dbReference type="EMBL" id="AMWN01000001">
    <property type="protein sequence ID" value="EXJ94999.1"/>
    <property type="molecule type" value="Genomic_DNA"/>
</dbReference>
<reference evidence="3 4" key="1">
    <citation type="submission" date="2013-03" db="EMBL/GenBank/DDBJ databases">
        <title>The Genome Sequence of Capronia coronata CBS 617.96.</title>
        <authorList>
            <consortium name="The Broad Institute Genomics Platform"/>
            <person name="Cuomo C."/>
            <person name="de Hoog S."/>
            <person name="Gorbushina A."/>
            <person name="Walker B."/>
            <person name="Young S.K."/>
            <person name="Zeng Q."/>
            <person name="Gargeya S."/>
            <person name="Fitzgerald M."/>
            <person name="Haas B."/>
            <person name="Abouelleil A."/>
            <person name="Allen A.W."/>
            <person name="Alvarado L."/>
            <person name="Arachchi H.M."/>
            <person name="Berlin A.M."/>
            <person name="Chapman S.B."/>
            <person name="Gainer-Dewar J."/>
            <person name="Goldberg J."/>
            <person name="Griggs A."/>
            <person name="Gujja S."/>
            <person name="Hansen M."/>
            <person name="Howarth C."/>
            <person name="Imamovic A."/>
            <person name="Ireland A."/>
            <person name="Larimer J."/>
            <person name="McCowan C."/>
            <person name="Murphy C."/>
            <person name="Pearson M."/>
            <person name="Poon T.W."/>
            <person name="Priest M."/>
            <person name="Roberts A."/>
            <person name="Saif S."/>
            <person name="Shea T."/>
            <person name="Sisk P."/>
            <person name="Sykes S."/>
            <person name="Wortman J."/>
            <person name="Nusbaum C."/>
            <person name="Birren B."/>
        </authorList>
    </citation>
    <scope>NUCLEOTIDE SEQUENCE [LARGE SCALE GENOMIC DNA]</scope>
    <source>
        <strain evidence="3 4">CBS 617.96</strain>
    </source>
</reference>
<evidence type="ECO:0000313" key="3">
    <source>
        <dbReference type="EMBL" id="EXJ94999.1"/>
    </source>
</evidence>